<evidence type="ECO:0000256" key="1">
    <source>
        <dbReference type="SAM" id="MobiDB-lite"/>
    </source>
</evidence>
<dbReference type="EMBL" id="KQ085882">
    <property type="protein sequence ID" value="KLO20340.1"/>
    <property type="molecule type" value="Genomic_DNA"/>
</dbReference>
<dbReference type="Proteomes" id="UP000053477">
    <property type="component" value="Unassembled WGS sequence"/>
</dbReference>
<dbReference type="InParanoid" id="A0A0H2S7U4"/>
<evidence type="ECO:0000313" key="2">
    <source>
        <dbReference type="EMBL" id="KLO20340.1"/>
    </source>
</evidence>
<feature type="compositionally biased region" description="Basic and acidic residues" evidence="1">
    <location>
        <begin position="137"/>
        <end position="150"/>
    </location>
</feature>
<reference evidence="2 3" key="1">
    <citation type="submission" date="2015-04" db="EMBL/GenBank/DDBJ databases">
        <title>Complete genome sequence of Schizopora paradoxa KUC8140, a cosmopolitan wood degrader in East Asia.</title>
        <authorList>
            <consortium name="DOE Joint Genome Institute"/>
            <person name="Min B."/>
            <person name="Park H."/>
            <person name="Jang Y."/>
            <person name="Kim J.-J."/>
            <person name="Kim K.H."/>
            <person name="Pangilinan J."/>
            <person name="Lipzen A."/>
            <person name="Riley R."/>
            <person name="Grigoriev I.V."/>
            <person name="Spatafora J.W."/>
            <person name="Choi I.-G."/>
        </authorList>
    </citation>
    <scope>NUCLEOTIDE SEQUENCE [LARGE SCALE GENOMIC DNA]</scope>
    <source>
        <strain evidence="2 3">KUC8140</strain>
    </source>
</reference>
<keyword evidence="3" id="KW-1185">Reference proteome</keyword>
<gene>
    <name evidence="2" type="ORF">SCHPADRAFT_897639</name>
</gene>
<name>A0A0H2S7U4_9AGAM</name>
<accession>A0A0H2S7U4</accession>
<feature type="region of interest" description="Disordered" evidence="1">
    <location>
        <begin position="115"/>
        <end position="202"/>
    </location>
</feature>
<evidence type="ECO:0000313" key="3">
    <source>
        <dbReference type="Proteomes" id="UP000053477"/>
    </source>
</evidence>
<dbReference type="OrthoDB" id="3265631at2759"/>
<evidence type="ECO:0008006" key="4">
    <source>
        <dbReference type="Google" id="ProtNLM"/>
    </source>
</evidence>
<proteinExistence type="predicted"/>
<sequence>MSSVVLGVAVRVLVNVLCMQNEKFAASTLGLWDGLALYQAHLDNSLFDVATLLQLAFGLLFDFIFFGSIVRTVTYALGCFLGILVGDFGPDLWYEFGGDDISKEWNSLLSFISLGGGSSGRSRRRHRSKSPTTSIGRKSEGDTTVRRHASEAGTSRRRRSTRRLDDQSTVLTRDSRVTFDETSIGQSQTEDSSIDDGGDTEIQGLYMEPSTAASHLGVRSSTQSLLRRMYDDDDDESTQVRRTRRSLSSLSRSGGGDTTPRGNTTIGFERTDGESSTLANPYGNIEMPSPSPVARVGDVLGSLGDFTQMPQPMIVPVNGDEETALGTQTSVL</sequence>
<dbReference type="AlphaFoldDB" id="A0A0H2S7U4"/>
<organism evidence="2 3">
    <name type="scientific">Schizopora paradoxa</name>
    <dbReference type="NCBI Taxonomy" id="27342"/>
    <lineage>
        <taxon>Eukaryota</taxon>
        <taxon>Fungi</taxon>
        <taxon>Dikarya</taxon>
        <taxon>Basidiomycota</taxon>
        <taxon>Agaricomycotina</taxon>
        <taxon>Agaricomycetes</taxon>
        <taxon>Hymenochaetales</taxon>
        <taxon>Schizoporaceae</taxon>
        <taxon>Schizopora</taxon>
    </lineage>
</organism>
<feature type="region of interest" description="Disordered" evidence="1">
    <location>
        <begin position="229"/>
        <end position="291"/>
    </location>
</feature>
<feature type="compositionally biased region" description="Polar residues" evidence="1">
    <location>
        <begin position="180"/>
        <end position="191"/>
    </location>
</feature>
<dbReference type="STRING" id="27342.A0A0H2S7U4"/>
<protein>
    <recommendedName>
        <fullName evidence="4">DUF4203 domain-containing protein</fullName>
    </recommendedName>
</protein>